<feature type="transmembrane region" description="Helical" evidence="1">
    <location>
        <begin position="21"/>
        <end position="42"/>
    </location>
</feature>
<feature type="transmembrane region" description="Helical" evidence="1">
    <location>
        <begin position="84"/>
        <end position="103"/>
    </location>
</feature>
<reference evidence="2 3" key="1">
    <citation type="submission" date="2018-08" db="EMBL/GenBank/DDBJ databases">
        <title>Fibrisoma montanum sp. nov., isolated from Danxia mountain soil.</title>
        <authorList>
            <person name="Huang Y."/>
        </authorList>
    </citation>
    <scope>NUCLEOTIDE SEQUENCE [LARGE SCALE GENOMIC DNA]</scope>
    <source>
        <strain evidence="2 3">HYT19</strain>
    </source>
</reference>
<gene>
    <name evidence="2" type="ORF">DYU11_19095</name>
</gene>
<dbReference type="EMBL" id="QXED01000005">
    <property type="protein sequence ID" value="RIV21510.1"/>
    <property type="molecule type" value="Genomic_DNA"/>
</dbReference>
<name>A0A418M6G5_9BACT</name>
<comment type="caution">
    <text evidence="2">The sequence shown here is derived from an EMBL/GenBank/DDBJ whole genome shotgun (WGS) entry which is preliminary data.</text>
</comment>
<dbReference type="OrthoDB" id="7061949at2"/>
<keyword evidence="3" id="KW-1185">Reference proteome</keyword>
<evidence type="ECO:0000313" key="3">
    <source>
        <dbReference type="Proteomes" id="UP000283523"/>
    </source>
</evidence>
<sequence length="228" mass="25913">MLETVLRLLTFRITRDELLNLTRKHFIAGLIGTWLVGIGRYWDDAGASLLQHTGLGSVIYIFLLSLFIWLIVKPLRVDNWHYGTVLTFISLTSFPAIFYAIPVEQFTPLATANRINVWFLAIVAAWRLGLLFYFLRVFTWLGVNYIITITLMPICLIISTLTVLNLQRAVFDIMGGLRNATPHDGAYAVLVALTVVSAVLTLPLLLVYCVAIIRRSEQRKKEKQYVEP</sequence>
<evidence type="ECO:0000256" key="1">
    <source>
        <dbReference type="SAM" id="Phobius"/>
    </source>
</evidence>
<proteinExistence type="predicted"/>
<evidence type="ECO:0000313" key="2">
    <source>
        <dbReference type="EMBL" id="RIV21510.1"/>
    </source>
</evidence>
<feature type="transmembrane region" description="Helical" evidence="1">
    <location>
        <begin position="54"/>
        <end position="72"/>
    </location>
</feature>
<dbReference type="RefSeq" id="WP_119669302.1">
    <property type="nucleotide sequence ID" value="NZ_QXED01000005.1"/>
</dbReference>
<keyword evidence="1" id="KW-0812">Transmembrane</keyword>
<dbReference type="AlphaFoldDB" id="A0A418M6G5"/>
<accession>A0A418M6G5</accession>
<keyword evidence="1" id="KW-0472">Membrane</keyword>
<dbReference type="Proteomes" id="UP000283523">
    <property type="component" value="Unassembled WGS sequence"/>
</dbReference>
<feature type="transmembrane region" description="Helical" evidence="1">
    <location>
        <begin position="142"/>
        <end position="166"/>
    </location>
</feature>
<organism evidence="2 3">
    <name type="scientific">Fibrisoma montanum</name>
    <dbReference type="NCBI Taxonomy" id="2305895"/>
    <lineage>
        <taxon>Bacteria</taxon>
        <taxon>Pseudomonadati</taxon>
        <taxon>Bacteroidota</taxon>
        <taxon>Cytophagia</taxon>
        <taxon>Cytophagales</taxon>
        <taxon>Spirosomataceae</taxon>
        <taxon>Fibrisoma</taxon>
    </lineage>
</organism>
<protein>
    <submittedName>
        <fullName evidence="2">Uncharacterized protein</fullName>
    </submittedName>
</protein>
<keyword evidence="1" id="KW-1133">Transmembrane helix</keyword>
<feature type="transmembrane region" description="Helical" evidence="1">
    <location>
        <begin position="115"/>
        <end position="135"/>
    </location>
</feature>
<feature type="transmembrane region" description="Helical" evidence="1">
    <location>
        <begin position="186"/>
        <end position="213"/>
    </location>
</feature>